<evidence type="ECO:0008006" key="4">
    <source>
        <dbReference type="Google" id="ProtNLM"/>
    </source>
</evidence>
<feature type="region of interest" description="Disordered" evidence="1">
    <location>
        <begin position="111"/>
        <end position="143"/>
    </location>
</feature>
<feature type="compositionally biased region" description="Basic residues" evidence="1">
    <location>
        <begin position="132"/>
        <end position="143"/>
    </location>
</feature>
<dbReference type="EMBL" id="BAABBN010000004">
    <property type="protein sequence ID" value="GAA3919400.1"/>
    <property type="molecule type" value="Genomic_DNA"/>
</dbReference>
<feature type="compositionally biased region" description="Basic and acidic residues" evidence="1">
    <location>
        <begin position="111"/>
        <end position="131"/>
    </location>
</feature>
<dbReference type="Proteomes" id="UP001501565">
    <property type="component" value="Unassembled WGS sequence"/>
</dbReference>
<name>A0ABP7ME94_9GAMM</name>
<protein>
    <recommendedName>
        <fullName evidence="4">Phasin domain-containing protein</fullName>
    </recommendedName>
</protein>
<proteinExistence type="predicted"/>
<organism evidence="2 3">
    <name type="scientific">Litoribacillus peritrichatus</name>
    <dbReference type="NCBI Taxonomy" id="718191"/>
    <lineage>
        <taxon>Bacteria</taxon>
        <taxon>Pseudomonadati</taxon>
        <taxon>Pseudomonadota</taxon>
        <taxon>Gammaproteobacteria</taxon>
        <taxon>Oceanospirillales</taxon>
        <taxon>Oceanospirillaceae</taxon>
        <taxon>Litoribacillus</taxon>
    </lineage>
</organism>
<accession>A0ABP7ME94</accession>
<evidence type="ECO:0000313" key="3">
    <source>
        <dbReference type="Proteomes" id="UP001501565"/>
    </source>
</evidence>
<evidence type="ECO:0000256" key="1">
    <source>
        <dbReference type="SAM" id="MobiDB-lite"/>
    </source>
</evidence>
<evidence type="ECO:0000313" key="2">
    <source>
        <dbReference type="EMBL" id="GAA3919400.1"/>
    </source>
</evidence>
<comment type="caution">
    <text evidence="2">The sequence shown here is derived from an EMBL/GenBank/DDBJ whole genome shotgun (WGS) entry which is preliminary data.</text>
</comment>
<gene>
    <name evidence="2" type="ORF">GCM10022277_13520</name>
</gene>
<reference evidence="3" key="1">
    <citation type="journal article" date="2019" name="Int. J. Syst. Evol. Microbiol.">
        <title>The Global Catalogue of Microorganisms (GCM) 10K type strain sequencing project: providing services to taxonomists for standard genome sequencing and annotation.</title>
        <authorList>
            <consortium name="The Broad Institute Genomics Platform"/>
            <consortium name="The Broad Institute Genome Sequencing Center for Infectious Disease"/>
            <person name="Wu L."/>
            <person name="Ma J."/>
        </authorList>
    </citation>
    <scope>NUCLEOTIDE SEQUENCE [LARGE SCALE GENOMIC DNA]</scope>
    <source>
        <strain evidence="3">JCM 17551</strain>
    </source>
</reference>
<dbReference type="RefSeq" id="WP_344796784.1">
    <property type="nucleotide sequence ID" value="NZ_BAABBN010000004.1"/>
</dbReference>
<sequence length="143" mass="15825">MSKLKSIQAKVEGSIESGINTVEQYYSSVAGKTFDYVETIEEKAKTITAKDIREKHNEKAVSAFQNVRSLNASASEFVSKLLSKIEKDVEDVVEEVKDAVEDVAEEAKEALETVKEAVSETEAPEAKEAAKKPRRSRKKTEDA</sequence>
<keyword evidence="3" id="KW-1185">Reference proteome</keyword>
<dbReference type="Gene3D" id="1.20.120.20">
    <property type="entry name" value="Apolipoprotein"/>
    <property type="match status" value="1"/>
</dbReference>